<dbReference type="InterPro" id="IPR053090">
    <property type="entry name" value="Centromere_KNL-2_homolog"/>
</dbReference>
<dbReference type="InterPro" id="IPR015216">
    <property type="entry name" value="SANTA"/>
</dbReference>
<sequence length="478" mass="51131">MPYQPPPGSTGGNPRIPAPSHPAPDSTGGSPRTPAPGSTGRVPRIPELSAEAVHRIARKCTILVDWCLERVEGEEGKIRVAGTTFTPQMGEQMRKGASSSKGNMKVAGRVFRSSAIVKRHDYTGIESEDGYHIRIGCTLNIPKTRENGFSEEVCESFKYGFPIQWQRHVNPKMVPDNEHVRSPSETTTGAPNPSVEDYMAYFLSDSFSSSITYDYELTENDFYSSVGFSGNTDGLTTQSPSNLPDDNAGNITASLGLYGLRMGVPEKPLAPPGEACNSGQESYQHESTQIDASKQEIVNRSISSVSVKQSTGSISSNSKVDGNILAPSKISSVVNEGYRSTVGCGQAEEDADIQQENMHSCSSEHGMVTLPIDCTSSQLGEPGIPKSGKDSVNLGTTDALELPTEGMTTPKLGAIRGSEDSTGRRLRSGKVLEMPSGGPMKRGHKQKKIQQEASSEQMVNQGATSTADLTSHENVNVG</sequence>
<accession>A0A811N640</accession>
<dbReference type="EMBL" id="CAJGYO010000003">
    <property type="protein sequence ID" value="CAD6219669.1"/>
    <property type="molecule type" value="Genomic_DNA"/>
</dbReference>
<dbReference type="PANTHER" id="PTHR35311">
    <property type="entry name" value="KINETOCHORE-ASSOCIATED PROTEIN KNL-2 HOMOLOG"/>
    <property type="match status" value="1"/>
</dbReference>
<feature type="region of interest" description="Disordered" evidence="1">
    <location>
        <begin position="402"/>
        <end position="478"/>
    </location>
</feature>
<dbReference type="OrthoDB" id="118550at2759"/>
<evidence type="ECO:0000313" key="3">
    <source>
        <dbReference type="EMBL" id="CAD6219669.1"/>
    </source>
</evidence>
<evidence type="ECO:0000313" key="4">
    <source>
        <dbReference type="Proteomes" id="UP000604825"/>
    </source>
</evidence>
<dbReference type="Pfam" id="PF09133">
    <property type="entry name" value="SANTA"/>
    <property type="match status" value="1"/>
</dbReference>
<protein>
    <recommendedName>
        <fullName evidence="2">SANTA domain-containing protein</fullName>
    </recommendedName>
</protein>
<proteinExistence type="predicted"/>
<name>A0A811N640_9POAL</name>
<evidence type="ECO:0000259" key="2">
    <source>
        <dbReference type="Pfam" id="PF09133"/>
    </source>
</evidence>
<feature type="compositionally biased region" description="Polar residues" evidence="1">
    <location>
        <begin position="451"/>
        <end position="478"/>
    </location>
</feature>
<dbReference type="AlphaFoldDB" id="A0A811N640"/>
<feature type="region of interest" description="Disordered" evidence="1">
    <location>
        <begin position="1"/>
        <end position="44"/>
    </location>
</feature>
<dbReference type="Proteomes" id="UP000604825">
    <property type="component" value="Unassembled WGS sequence"/>
</dbReference>
<reference evidence="3" key="1">
    <citation type="submission" date="2020-10" db="EMBL/GenBank/DDBJ databases">
        <authorList>
            <person name="Han B."/>
            <person name="Lu T."/>
            <person name="Zhao Q."/>
            <person name="Huang X."/>
            <person name="Zhao Y."/>
        </authorList>
    </citation>
    <scope>NUCLEOTIDE SEQUENCE</scope>
</reference>
<evidence type="ECO:0000256" key="1">
    <source>
        <dbReference type="SAM" id="MobiDB-lite"/>
    </source>
</evidence>
<feature type="domain" description="SANTA" evidence="2">
    <location>
        <begin position="63"/>
        <end position="167"/>
    </location>
</feature>
<dbReference type="PANTHER" id="PTHR35311:SF1">
    <property type="entry name" value="PROTEIN EMBRYO DEFECTIVE 1674"/>
    <property type="match status" value="1"/>
</dbReference>
<comment type="caution">
    <text evidence="3">The sequence shown here is derived from an EMBL/GenBank/DDBJ whole genome shotgun (WGS) entry which is preliminary data.</text>
</comment>
<keyword evidence="4" id="KW-1185">Reference proteome</keyword>
<gene>
    <name evidence="3" type="ORF">NCGR_LOCUS13298</name>
</gene>
<organism evidence="3 4">
    <name type="scientific">Miscanthus lutarioriparius</name>
    <dbReference type="NCBI Taxonomy" id="422564"/>
    <lineage>
        <taxon>Eukaryota</taxon>
        <taxon>Viridiplantae</taxon>
        <taxon>Streptophyta</taxon>
        <taxon>Embryophyta</taxon>
        <taxon>Tracheophyta</taxon>
        <taxon>Spermatophyta</taxon>
        <taxon>Magnoliopsida</taxon>
        <taxon>Liliopsida</taxon>
        <taxon>Poales</taxon>
        <taxon>Poaceae</taxon>
        <taxon>PACMAD clade</taxon>
        <taxon>Panicoideae</taxon>
        <taxon>Andropogonodae</taxon>
        <taxon>Andropogoneae</taxon>
        <taxon>Saccharinae</taxon>
        <taxon>Miscanthus</taxon>
    </lineage>
</organism>